<dbReference type="Gene3D" id="3.40.30.10">
    <property type="entry name" value="Glutaredoxin"/>
    <property type="match status" value="1"/>
</dbReference>
<dbReference type="GO" id="GO:0005743">
    <property type="term" value="C:mitochondrial inner membrane"/>
    <property type="evidence" value="ECO:0007669"/>
    <property type="project" value="UniProtKB-SubCell"/>
</dbReference>
<keyword evidence="5 8" id="KW-0186">Copper</keyword>
<feature type="domain" description="Thioredoxin" evidence="13">
    <location>
        <begin position="118"/>
        <end position="280"/>
    </location>
</feature>
<evidence type="ECO:0000256" key="5">
    <source>
        <dbReference type="ARBA" id="ARBA00023008"/>
    </source>
</evidence>
<evidence type="ECO:0000313" key="14">
    <source>
        <dbReference type="EMBL" id="MDE51305.1"/>
    </source>
</evidence>
<dbReference type="PANTHER" id="PTHR12151:SF5">
    <property type="entry name" value="AT19154P"/>
    <property type="match status" value="1"/>
</dbReference>
<dbReference type="CDD" id="cd02968">
    <property type="entry name" value="SCO"/>
    <property type="match status" value="1"/>
</dbReference>
<evidence type="ECO:0000256" key="4">
    <source>
        <dbReference type="ARBA" id="ARBA00022792"/>
    </source>
</evidence>
<dbReference type="InterPro" id="IPR013766">
    <property type="entry name" value="Thioredoxin_domain"/>
</dbReference>
<feature type="compositionally biased region" description="Polar residues" evidence="11">
    <location>
        <begin position="31"/>
        <end position="54"/>
    </location>
</feature>
<dbReference type="InterPro" id="IPR036249">
    <property type="entry name" value="Thioredoxin-like_sf"/>
</dbReference>
<accession>A0A6G1SLE6</accession>
<dbReference type="GO" id="GO:0016531">
    <property type="term" value="F:copper chaperone activity"/>
    <property type="evidence" value="ECO:0007669"/>
    <property type="project" value="InterPro"/>
</dbReference>
<feature type="disulfide bond" description="Redox-active" evidence="10">
    <location>
        <begin position="156"/>
        <end position="160"/>
    </location>
</feature>
<feature type="binding site" evidence="9">
    <location>
        <position position="160"/>
    </location>
    <ligand>
        <name>Cu cation</name>
        <dbReference type="ChEBI" id="CHEBI:23378"/>
    </ligand>
</feature>
<keyword evidence="4 8" id="KW-0999">Mitochondrion inner membrane</keyword>
<keyword evidence="3 8" id="KW-0479">Metal-binding</keyword>
<evidence type="ECO:0000256" key="2">
    <source>
        <dbReference type="ARBA" id="ARBA00010996"/>
    </source>
</evidence>
<evidence type="ECO:0000256" key="1">
    <source>
        <dbReference type="ARBA" id="ARBA00004273"/>
    </source>
</evidence>
<feature type="region of interest" description="Disordered" evidence="11">
    <location>
        <begin position="30"/>
        <end position="75"/>
    </location>
</feature>
<dbReference type="Pfam" id="PF02630">
    <property type="entry name" value="SCO1-SenC"/>
    <property type="match status" value="1"/>
</dbReference>
<keyword evidence="12" id="KW-1133">Transmembrane helix</keyword>
<feature type="transmembrane region" description="Helical" evidence="12">
    <location>
        <begin position="80"/>
        <end position="102"/>
    </location>
</feature>
<evidence type="ECO:0000256" key="3">
    <source>
        <dbReference type="ARBA" id="ARBA00022723"/>
    </source>
</evidence>
<evidence type="ECO:0000256" key="6">
    <source>
        <dbReference type="ARBA" id="ARBA00023128"/>
    </source>
</evidence>
<comment type="subunit">
    <text evidence="8">Homodimer.</text>
</comment>
<name>A0A6G1SLE6_9ACAR</name>
<evidence type="ECO:0000256" key="10">
    <source>
        <dbReference type="PIRSR" id="PIRSR603782-2"/>
    </source>
</evidence>
<dbReference type="EMBL" id="GGYP01006534">
    <property type="protein sequence ID" value="MDE51305.1"/>
    <property type="molecule type" value="Transcribed_RNA"/>
</dbReference>
<keyword evidence="10" id="KW-1015">Disulfide bond</keyword>
<dbReference type="FunFam" id="3.40.30.10:FF:000013">
    <property type="entry name" value="Blast:Protein SCO1 homolog, mitochondrial"/>
    <property type="match status" value="1"/>
</dbReference>
<gene>
    <name evidence="14" type="primary">SCO1</name>
    <name evidence="14" type="ORF">g.492</name>
</gene>
<dbReference type="PANTHER" id="PTHR12151">
    <property type="entry name" value="ELECTRON TRANSPORT PROTIN SCO1/SENC FAMILY MEMBER"/>
    <property type="match status" value="1"/>
</dbReference>
<comment type="function">
    <text evidence="8">Copper metallochaperone essential for the synthesis and maturation of cytochrome c oxidase subunit II (MT-CO2/COX2) by facilitating the incorporation of copper into the Cu(A) site of MT-CO2/COX2.</text>
</comment>
<comment type="subcellular location">
    <subcellularLocation>
        <location evidence="1 8">Mitochondrion inner membrane</location>
    </subcellularLocation>
</comment>
<keyword evidence="7 12" id="KW-0472">Membrane</keyword>
<feature type="binding site" evidence="9">
    <location>
        <position position="156"/>
    </location>
    <ligand>
        <name>Cu cation</name>
        <dbReference type="ChEBI" id="CHEBI:23378"/>
    </ligand>
</feature>
<keyword evidence="8" id="KW-0143">Chaperone</keyword>
<comment type="similarity">
    <text evidence="2 8">Belongs to the SCO1/2 family.</text>
</comment>
<evidence type="ECO:0000256" key="9">
    <source>
        <dbReference type="PIRSR" id="PIRSR037736-1"/>
    </source>
</evidence>
<sequence>MSLKVARSTLIWSRLVTRMTSPHVTRFNAIRAQSSETGGKTSNSSETPSANGEPSNKEHANNSAKKISKANIPPSQGGPITWRSLLIGGGTLALLTGYFLYLKRLKQEKIEREKTRTYGKAAIGGSFELVDTTGKLRNSDEFRGNWLLIYFGFTHCPDVCPEELDKLATVVNRLTKDNYKVLPLFISVDPERDTPEMVGKYLSEFSDKFIGLTGTKEQVEKATRAHRVYYSVGPKDEENDYIVDHTIISYLIDPKGELVDYFGQTKQAEEMEATIKLHMAKYKANG</sequence>
<dbReference type="SUPFAM" id="SSF52833">
    <property type="entry name" value="Thioredoxin-like"/>
    <property type="match status" value="1"/>
</dbReference>
<evidence type="ECO:0000256" key="8">
    <source>
        <dbReference type="PIRNR" id="PIRNR037736"/>
    </source>
</evidence>
<feature type="binding site" evidence="9">
    <location>
        <position position="245"/>
    </location>
    <ligand>
        <name>Cu cation</name>
        <dbReference type="ChEBI" id="CHEBI:23378"/>
    </ligand>
</feature>
<keyword evidence="6 8" id="KW-0496">Mitochondrion</keyword>
<dbReference type="PROSITE" id="PS51352">
    <property type="entry name" value="THIOREDOXIN_2"/>
    <property type="match status" value="1"/>
</dbReference>
<organism evidence="14">
    <name type="scientific">Aceria tosichella</name>
    <name type="common">wheat curl mite</name>
    <dbReference type="NCBI Taxonomy" id="561515"/>
    <lineage>
        <taxon>Eukaryota</taxon>
        <taxon>Metazoa</taxon>
        <taxon>Ecdysozoa</taxon>
        <taxon>Arthropoda</taxon>
        <taxon>Chelicerata</taxon>
        <taxon>Arachnida</taxon>
        <taxon>Acari</taxon>
        <taxon>Acariformes</taxon>
        <taxon>Trombidiformes</taxon>
        <taxon>Prostigmata</taxon>
        <taxon>Eupodina</taxon>
        <taxon>Eriophyoidea</taxon>
        <taxon>Eriophyidae</taxon>
        <taxon>Eriophyinae</taxon>
        <taxon>Aceriini</taxon>
        <taxon>Aceria</taxon>
    </lineage>
</organism>
<dbReference type="AlphaFoldDB" id="A0A6G1SLE6"/>
<dbReference type="InterPro" id="IPR017276">
    <property type="entry name" value="Synth_of_cyt-c-oxidase_Sco1/2"/>
</dbReference>
<evidence type="ECO:0000256" key="7">
    <source>
        <dbReference type="ARBA" id="ARBA00023136"/>
    </source>
</evidence>
<evidence type="ECO:0000256" key="11">
    <source>
        <dbReference type="SAM" id="MobiDB-lite"/>
    </source>
</evidence>
<evidence type="ECO:0000259" key="13">
    <source>
        <dbReference type="PROSITE" id="PS51352"/>
    </source>
</evidence>
<protein>
    <submittedName>
        <fullName evidence="14">Protein SCO1, mitochondrial</fullName>
    </submittedName>
</protein>
<reference evidence="14" key="1">
    <citation type="submission" date="2018-10" db="EMBL/GenBank/DDBJ databases">
        <title>Transcriptome assembly of Aceria tosichella (Wheat curl mite) Type 2.</title>
        <authorList>
            <person name="Scully E.D."/>
            <person name="Geib S.M."/>
            <person name="Palmer N.A."/>
            <person name="Gupta A.K."/>
            <person name="Sarath G."/>
            <person name="Tatineni S."/>
        </authorList>
    </citation>
    <scope>NUCLEOTIDE SEQUENCE</scope>
    <source>
        <strain evidence="14">LincolnNE</strain>
    </source>
</reference>
<dbReference type="GO" id="GO:0033617">
    <property type="term" value="P:mitochondrial respiratory chain complex IV assembly"/>
    <property type="evidence" value="ECO:0007669"/>
    <property type="project" value="TreeGrafter"/>
</dbReference>
<dbReference type="PIRSF" id="PIRSF037736">
    <property type="entry name" value="SCO1"/>
    <property type="match status" value="1"/>
</dbReference>
<keyword evidence="12" id="KW-0812">Transmembrane</keyword>
<evidence type="ECO:0000256" key="12">
    <source>
        <dbReference type="SAM" id="Phobius"/>
    </source>
</evidence>
<dbReference type="InterPro" id="IPR003782">
    <property type="entry name" value="SCO1/SenC"/>
</dbReference>
<dbReference type="GO" id="GO:0005507">
    <property type="term" value="F:copper ion binding"/>
    <property type="evidence" value="ECO:0007669"/>
    <property type="project" value="InterPro"/>
</dbReference>
<dbReference type="GO" id="GO:0006878">
    <property type="term" value="P:intracellular copper ion homeostasis"/>
    <property type="evidence" value="ECO:0007669"/>
    <property type="project" value="UniProtKB-UniRule"/>
</dbReference>
<proteinExistence type="inferred from homology"/>